<dbReference type="SMART" id="SM00914">
    <property type="entry name" value="IDEAL"/>
    <property type="match status" value="1"/>
</dbReference>
<evidence type="ECO:0000313" key="3">
    <source>
        <dbReference type="Proteomes" id="UP000215509"/>
    </source>
</evidence>
<accession>A0A229UXD0</accession>
<dbReference type="AlphaFoldDB" id="A0A229UXD0"/>
<evidence type="ECO:0000313" key="2">
    <source>
        <dbReference type="EMBL" id="OXM88050.1"/>
    </source>
</evidence>
<comment type="caution">
    <text evidence="2">The sequence shown here is derived from an EMBL/GenBank/DDBJ whole genome shotgun (WGS) entry which is preliminary data.</text>
</comment>
<dbReference type="Proteomes" id="UP000215509">
    <property type="component" value="Unassembled WGS sequence"/>
</dbReference>
<dbReference type="Pfam" id="PF08858">
    <property type="entry name" value="IDEAL"/>
    <property type="match status" value="1"/>
</dbReference>
<reference evidence="2 3" key="1">
    <citation type="submission" date="2017-07" db="EMBL/GenBank/DDBJ databases">
        <title>Genome sequencing and assembly of Paenibacillus rigui.</title>
        <authorList>
            <person name="Mayilraj S."/>
        </authorList>
    </citation>
    <scope>NUCLEOTIDE SEQUENCE [LARGE SCALE GENOMIC DNA]</scope>
    <source>
        <strain evidence="2 3">JCM 16352</strain>
    </source>
</reference>
<dbReference type="Gene3D" id="4.10.810.10">
    <property type="entry name" value="Virus Scaffolding Protein, Chain A"/>
    <property type="match status" value="1"/>
</dbReference>
<keyword evidence="3" id="KW-1185">Reference proteome</keyword>
<protein>
    <submittedName>
        <fullName evidence="2">IDEAL domain-containing protein</fullName>
    </submittedName>
</protein>
<sequence>MGKMNVSNDMMLSLFAEMVWDEALRKYREQYLYKEIDLALAKGDEESFLALTTELRSLYTHGNNRSSEA</sequence>
<name>A0A229UXD0_9BACL</name>
<proteinExistence type="predicted"/>
<dbReference type="InterPro" id="IPR027393">
    <property type="entry name" value="Virus_scaffolding_prot_C"/>
</dbReference>
<dbReference type="RefSeq" id="WP_094013297.1">
    <property type="nucleotide sequence ID" value="NZ_NMQW01000002.1"/>
</dbReference>
<evidence type="ECO:0000259" key="1">
    <source>
        <dbReference type="SMART" id="SM00914"/>
    </source>
</evidence>
<dbReference type="EMBL" id="NMQW01000002">
    <property type="protein sequence ID" value="OXM88050.1"/>
    <property type="molecule type" value="Genomic_DNA"/>
</dbReference>
<dbReference type="InterPro" id="IPR014957">
    <property type="entry name" value="IDEAL_dom"/>
</dbReference>
<dbReference type="OrthoDB" id="2155814at2"/>
<organism evidence="2 3">
    <name type="scientific">Paenibacillus rigui</name>
    <dbReference type="NCBI Taxonomy" id="554312"/>
    <lineage>
        <taxon>Bacteria</taxon>
        <taxon>Bacillati</taxon>
        <taxon>Bacillota</taxon>
        <taxon>Bacilli</taxon>
        <taxon>Bacillales</taxon>
        <taxon>Paenibacillaceae</taxon>
        <taxon>Paenibacillus</taxon>
    </lineage>
</organism>
<gene>
    <name evidence="2" type="ORF">CF651_02855</name>
</gene>
<feature type="domain" description="IDEAL" evidence="1">
    <location>
        <begin position="19"/>
        <end position="55"/>
    </location>
</feature>